<dbReference type="Pfam" id="PF00005">
    <property type="entry name" value="ABC_tran"/>
    <property type="match status" value="1"/>
</dbReference>
<evidence type="ECO:0000313" key="4">
    <source>
        <dbReference type="Proteomes" id="UP000410492"/>
    </source>
</evidence>
<proteinExistence type="predicted"/>
<dbReference type="InterPro" id="IPR027417">
    <property type="entry name" value="P-loop_NTPase"/>
</dbReference>
<dbReference type="SUPFAM" id="SSF52540">
    <property type="entry name" value="P-loop containing nucleoside triphosphate hydrolases"/>
    <property type="match status" value="1"/>
</dbReference>
<protein>
    <recommendedName>
        <fullName evidence="2">ABC transporter domain-containing protein</fullName>
    </recommendedName>
</protein>
<keyword evidence="1" id="KW-0472">Membrane</keyword>
<feature type="domain" description="ABC transporter" evidence="2">
    <location>
        <begin position="125"/>
        <end position="167"/>
    </location>
</feature>
<dbReference type="PANTHER" id="PTHR19229:SF250">
    <property type="entry name" value="ABC TRANSPORTER DOMAIN-CONTAINING PROTEIN-RELATED"/>
    <property type="match status" value="1"/>
</dbReference>
<sequence length="177" mass="20008">MFKVPSTGYSIIPLIYIFGEYDDSYYKYGGRGIGENILYSMVSGMAFFALLLLIESDLLKPVFGFLSSLIPWPPRPKVPKDEDSDVAEERKRITNMSTKDLKTSHEVAIKDLTKYYCIFRAVSGLCLGVKKNECFGLLGVNGAGKTTTFKMITGDVRMSYGKGWVRGYSLWYQMRKV</sequence>
<dbReference type="GO" id="GO:0016020">
    <property type="term" value="C:membrane"/>
    <property type="evidence" value="ECO:0007669"/>
    <property type="project" value="InterPro"/>
</dbReference>
<accession>A0A653D1Z3</accession>
<keyword evidence="1" id="KW-0812">Transmembrane</keyword>
<dbReference type="GO" id="GO:0016887">
    <property type="term" value="F:ATP hydrolysis activity"/>
    <property type="evidence" value="ECO:0007669"/>
    <property type="project" value="InterPro"/>
</dbReference>
<dbReference type="Proteomes" id="UP000410492">
    <property type="component" value="Unassembled WGS sequence"/>
</dbReference>
<keyword evidence="4" id="KW-1185">Reference proteome</keyword>
<dbReference type="EMBL" id="CAACVG010009770">
    <property type="protein sequence ID" value="VEN54159.1"/>
    <property type="molecule type" value="Genomic_DNA"/>
</dbReference>
<dbReference type="OrthoDB" id="10255969at2759"/>
<reference evidence="3 4" key="1">
    <citation type="submission" date="2019-01" db="EMBL/GenBank/DDBJ databases">
        <authorList>
            <person name="Sayadi A."/>
        </authorList>
    </citation>
    <scope>NUCLEOTIDE SEQUENCE [LARGE SCALE GENOMIC DNA]</scope>
</reference>
<evidence type="ECO:0000256" key="1">
    <source>
        <dbReference type="SAM" id="Phobius"/>
    </source>
</evidence>
<evidence type="ECO:0000259" key="2">
    <source>
        <dbReference type="Pfam" id="PF00005"/>
    </source>
</evidence>
<dbReference type="PANTHER" id="PTHR19229">
    <property type="entry name" value="ATP-BINDING CASSETTE TRANSPORTER SUBFAMILY A ABCA"/>
    <property type="match status" value="1"/>
</dbReference>
<dbReference type="InterPro" id="IPR003439">
    <property type="entry name" value="ABC_transporter-like_ATP-bd"/>
</dbReference>
<evidence type="ECO:0000313" key="3">
    <source>
        <dbReference type="EMBL" id="VEN54159.1"/>
    </source>
</evidence>
<dbReference type="InterPro" id="IPR026082">
    <property type="entry name" value="ABCA"/>
</dbReference>
<dbReference type="GO" id="GO:0005524">
    <property type="term" value="F:ATP binding"/>
    <property type="evidence" value="ECO:0007669"/>
    <property type="project" value="InterPro"/>
</dbReference>
<dbReference type="Gene3D" id="3.40.50.300">
    <property type="entry name" value="P-loop containing nucleotide triphosphate hydrolases"/>
    <property type="match status" value="1"/>
</dbReference>
<feature type="non-terminal residue" evidence="3">
    <location>
        <position position="177"/>
    </location>
</feature>
<name>A0A653D1Z3_CALMS</name>
<dbReference type="GO" id="GO:0140359">
    <property type="term" value="F:ABC-type transporter activity"/>
    <property type="evidence" value="ECO:0007669"/>
    <property type="project" value="InterPro"/>
</dbReference>
<keyword evidence="1" id="KW-1133">Transmembrane helix</keyword>
<feature type="transmembrane region" description="Helical" evidence="1">
    <location>
        <begin position="37"/>
        <end position="54"/>
    </location>
</feature>
<organism evidence="3 4">
    <name type="scientific">Callosobruchus maculatus</name>
    <name type="common">Southern cowpea weevil</name>
    <name type="synonym">Pulse bruchid</name>
    <dbReference type="NCBI Taxonomy" id="64391"/>
    <lineage>
        <taxon>Eukaryota</taxon>
        <taxon>Metazoa</taxon>
        <taxon>Ecdysozoa</taxon>
        <taxon>Arthropoda</taxon>
        <taxon>Hexapoda</taxon>
        <taxon>Insecta</taxon>
        <taxon>Pterygota</taxon>
        <taxon>Neoptera</taxon>
        <taxon>Endopterygota</taxon>
        <taxon>Coleoptera</taxon>
        <taxon>Polyphaga</taxon>
        <taxon>Cucujiformia</taxon>
        <taxon>Chrysomeloidea</taxon>
        <taxon>Chrysomelidae</taxon>
        <taxon>Bruchinae</taxon>
        <taxon>Bruchini</taxon>
        <taxon>Callosobruchus</taxon>
    </lineage>
</organism>
<dbReference type="GO" id="GO:0005319">
    <property type="term" value="F:lipid transporter activity"/>
    <property type="evidence" value="ECO:0007669"/>
    <property type="project" value="TreeGrafter"/>
</dbReference>
<gene>
    <name evidence="3" type="ORF">CALMAC_LOCUS13717</name>
</gene>
<dbReference type="AlphaFoldDB" id="A0A653D1Z3"/>